<accession>A0A218NMZ4</accession>
<keyword evidence="2" id="KW-0378">Hydrolase</keyword>
<protein>
    <submittedName>
        <fullName evidence="5">Uracil-DNA glycosylase</fullName>
    </submittedName>
</protein>
<dbReference type="Gene3D" id="3.40.470.10">
    <property type="entry name" value="Uracil-DNA glycosylase-like domain"/>
    <property type="match status" value="1"/>
</dbReference>
<dbReference type="Pfam" id="PF03167">
    <property type="entry name" value="UDG"/>
    <property type="match status" value="1"/>
</dbReference>
<dbReference type="EMBL" id="CP019964">
    <property type="protein sequence ID" value="ASI13831.1"/>
    <property type="molecule type" value="Genomic_DNA"/>
</dbReference>
<name>A0A218NMZ4_9ARCH</name>
<reference evidence="5 6" key="1">
    <citation type="journal article" date="2017" name="Nat. Commun.">
        <title>'ARMAN' archaea depend on association with euryarchaeal host in culture and in situ.</title>
        <authorList>
            <person name="Golyshina O."/>
            <person name="Toshchakov S."/>
            <person name="Makarova K."/>
            <person name="Gavrilov S."/>
            <person name="Korzhenkov A."/>
            <person name="La Cono V."/>
            <person name="Arcadi E."/>
            <person name="Nechitaylo T."/>
            <person name="Ferrer M."/>
            <person name="Kublanov I."/>
            <person name="Wolf Y."/>
            <person name="Yakimov M."/>
            <person name="Golyshin P."/>
            <person name="Slesarev A."/>
            <person name="Kozyavkin S."/>
        </authorList>
    </citation>
    <scope>NUCLEOTIDE SEQUENCE [LARGE SCALE GENOMIC DNA]</scope>
    <source>
        <strain evidence="5 6">Mia14</strain>
    </source>
</reference>
<evidence type="ECO:0000313" key="5">
    <source>
        <dbReference type="EMBL" id="ASI13831.1"/>
    </source>
</evidence>
<dbReference type="OrthoDB" id="372024at2157"/>
<feature type="domain" description="Uracil-DNA glycosylase-like" evidence="4">
    <location>
        <begin position="7"/>
        <end position="149"/>
    </location>
</feature>
<keyword evidence="6" id="KW-1185">Reference proteome</keyword>
<keyword evidence="3" id="KW-0234">DNA repair</keyword>
<dbReference type="RefSeq" id="WP_088820084.1">
    <property type="nucleotide sequence ID" value="NZ_CP019964.1"/>
</dbReference>
<dbReference type="KEGG" id="marh:Mia14_0518"/>
<sequence>MIKYLLSKNADIMFIGINPHFGSYRRGIPFSNNKTLWYLFSRAGLIKEDEDFLRVDENLKKVYEKEFVDIYNLNFTNLIERPSRDVSDLKKGEEVKGKEYLMESIIKYRPKVACFIGKVTYEKFSGEKLESFGWNGSIGKSKVYVMHFPIRGPAAIRVDELKEIMQSIGRNPIGN</sequence>
<dbReference type="GO" id="GO:0008263">
    <property type="term" value="F:pyrimidine-specific mismatch base pair DNA N-glycosylase activity"/>
    <property type="evidence" value="ECO:0007669"/>
    <property type="project" value="TreeGrafter"/>
</dbReference>
<dbReference type="GO" id="GO:0006285">
    <property type="term" value="P:base-excision repair, AP site formation"/>
    <property type="evidence" value="ECO:0007669"/>
    <property type="project" value="InterPro"/>
</dbReference>
<evidence type="ECO:0000259" key="4">
    <source>
        <dbReference type="Pfam" id="PF03167"/>
    </source>
</evidence>
<dbReference type="PANTHER" id="PTHR12159">
    <property type="entry name" value="G/T AND G/U MISMATCH-SPECIFIC DNA GLYCOSYLASE"/>
    <property type="match status" value="1"/>
</dbReference>
<evidence type="ECO:0000313" key="6">
    <source>
        <dbReference type="Proteomes" id="UP000197679"/>
    </source>
</evidence>
<dbReference type="InterPro" id="IPR036895">
    <property type="entry name" value="Uracil-DNA_glycosylase-like_sf"/>
</dbReference>
<dbReference type="GO" id="GO:0004844">
    <property type="term" value="F:uracil DNA N-glycosylase activity"/>
    <property type="evidence" value="ECO:0007669"/>
    <property type="project" value="TreeGrafter"/>
</dbReference>
<keyword evidence="1" id="KW-0227">DNA damage</keyword>
<evidence type="ECO:0000256" key="2">
    <source>
        <dbReference type="ARBA" id="ARBA00022801"/>
    </source>
</evidence>
<dbReference type="Proteomes" id="UP000197679">
    <property type="component" value="Chromosome"/>
</dbReference>
<organism evidence="5 6">
    <name type="scientific">Candidatus Mancarchaeum acidiphilum</name>
    <dbReference type="NCBI Taxonomy" id="1920749"/>
    <lineage>
        <taxon>Archaea</taxon>
        <taxon>Candidatus Micrarchaeota</taxon>
        <taxon>Candidatus Mancarchaeum</taxon>
    </lineage>
</organism>
<evidence type="ECO:0000256" key="1">
    <source>
        <dbReference type="ARBA" id="ARBA00022763"/>
    </source>
</evidence>
<proteinExistence type="predicted"/>
<dbReference type="SUPFAM" id="SSF52141">
    <property type="entry name" value="Uracil-DNA glycosylase-like"/>
    <property type="match status" value="1"/>
</dbReference>
<dbReference type="AlphaFoldDB" id="A0A218NMZ4"/>
<gene>
    <name evidence="5" type="ORF">Mia14_0518</name>
</gene>
<dbReference type="InterPro" id="IPR015637">
    <property type="entry name" value="MUG/TDG"/>
</dbReference>
<dbReference type="GeneID" id="33314075"/>
<dbReference type="InterPro" id="IPR005122">
    <property type="entry name" value="Uracil-DNA_glycosylase-like"/>
</dbReference>
<evidence type="ECO:0000256" key="3">
    <source>
        <dbReference type="ARBA" id="ARBA00023204"/>
    </source>
</evidence>
<dbReference type="PANTHER" id="PTHR12159:SF9">
    <property type="entry name" value="G_T MISMATCH-SPECIFIC THYMINE DNA GLYCOSYLASE"/>
    <property type="match status" value="1"/>
</dbReference>